<dbReference type="Proteomes" id="UP000679352">
    <property type="component" value="Chromosome"/>
</dbReference>
<dbReference type="GO" id="GO:0009245">
    <property type="term" value="P:lipid A biosynthetic process"/>
    <property type="evidence" value="ECO:0007669"/>
    <property type="project" value="TreeGrafter"/>
</dbReference>
<organism evidence="12 13">
    <name type="scientific">Gemmobacter fulvus</name>
    <dbReference type="NCBI Taxonomy" id="2840474"/>
    <lineage>
        <taxon>Bacteria</taxon>
        <taxon>Pseudomonadati</taxon>
        <taxon>Pseudomonadota</taxon>
        <taxon>Alphaproteobacteria</taxon>
        <taxon>Rhodobacterales</taxon>
        <taxon>Paracoccaceae</taxon>
        <taxon>Gemmobacter</taxon>
    </lineage>
</organism>
<gene>
    <name evidence="12" type="ORF">KM031_03945</name>
</gene>
<reference evidence="12" key="1">
    <citation type="submission" date="2021-06" db="EMBL/GenBank/DDBJ databases">
        <title>Direct submission.</title>
        <authorList>
            <person name="Lee C.-S."/>
            <person name="Jin L."/>
        </authorList>
    </citation>
    <scope>NUCLEOTIDE SEQUENCE</scope>
    <source>
        <strain evidence="12">Con5</strain>
    </source>
</reference>
<feature type="site" description="Transition state stabilizer" evidence="9">
    <location>
        <position position="126"/>
    </location>
</feature>
<comment type="subcellular location">
    <subcellularLocation>
        <location evidence="10">Cell membrane</location>
    </subcellularLocation>
</comment>
<comment type="function">
    <text evidence="1 10">Involved in lipopolysaccharide (LPS) biosynthesis. Catalyzes the transfer of 3-deoxy-D-manno-octulosonate (Kdo) residue(s) from CMP-Kdo to lipid IV(A), the tetraacyldisaccharide-1,4'-bisphosphate precursor of lipid A.</text>
</comment>
<keyword evidence="13" id="KW-1185">Reference proteome</keyword>
<dbReference type="EC" id="2.4.99.12" evidence="3 10"/>
<comment type="similarity">
    <text evidence="10">Belongs to the glycosyltransferase group 1 family.</text>
</comment>
<dbReference type="PANTHER" id="PTHR42755">
    <property type="entry name" value="3-DEOXY-MANNO-OCTULOSONATE CYTIDYLYLTRANSFERASE"/>
    <property type="match status" value="1"/>
</dbReference>
<evidence type="ECO:0000259" key="11">
    <source>
        <dbReference type="Pfam" id="PF04413"/>
    </source>
</evidence>
<dbReference type="AlphaFoldDB" id="A0A975S1X7"/>
<dbReference type="Gene3D" id="3.40.50.2000">
    <property type="entry name" value="Glycogen Phosphorylase B"/>
    <property type="match status" value="1"/>
</dbReference>
<evidence type="ECO:0000256" key="8">
    <source>
        <dbReference type="PIRSR" id="PIRSR639901-1"/>
    </source>
</evidence>
<name>A0A975S1X7_9RHOB</name>
<evidence type="ECO:0000313" key="13">
    <source>
        <dbReference type="Proteomes" id="UP000679352"/>
    </source>
</evidence>
<comment type="pathway">
    <text evidence="2 10">Bacterial outer membrane biogenesis; LPS core biosynthesis.</text>
</comment>
<keyword evidence="10" id="KW-0472">Membrane</keyword>
<proteinExistence type="inferred from homology"/>
<sequence>MKLYRTALRLALPLLVGMTVWHRWRGRQGPGAVAERLGLAAGTDADLWLHGASNGELTSARWLIAQILAARPALRLIITCNTASARAMVAGWGLERVQARLAPFDSKGSVARFLARWQPRALIMLENELWPERIAQAAARGPVICLGARLSEGSARNWARVAPRLIGDTLRRFALISAQDAGSEARLVGLGLPQTRLGPRLMLKSRAATMEAPTAAVPPFAAPVARARILLAASTHEGEEAVILAGFAAARAAGAFDLLILAPRHPRRSAQVAALIAAEGLPCAIRSTGAVPGPEVAVYLADTLGEMAHWYAMAGATVIGGTFSDAGGHTPFEPAAFGSALLHGPSVANFAEVFAALDAAGAAVPVADAAGLATALCGLDAAEQARRAALASDVLRPQEDEAALWQVLEPLLPQPSG</sequence>
<accession>A0A975S1X7</accession>
<comment type="catalytic activity">
    <reaction evidence="7 10">
        <text>lipid IVA (E. coli) + CMP-3-deoxy-beta-D-manno-octulosonate = alpha-Kdo-(2-&gt;6)-lipid IVA (E. coli) + CMP + H(+)</text>
        <dbReference type="Rhea" id="RHEA:28066"/>
        <dbReference type="ChEBI" id="CHEBI:15378"/>
        <dbReference type="ChEBI" id="CHEBI:58603"/>
        <dbReference type="ChEBI" id="CHEBI:60364"/>
        <dbReference type="ChEBI" id="CHEBI:60377"/>
        <dbReference type="ChEBI" id="CHEBI:85987"/>
        <dbReference type="EC" id="2.4.99.12"/>
    </reaction>
</comment>
<evidence type="ECO:0000256" key="1">
    <source>
        <dbReference type="ARBA" id="ARBA00003394"/>
    </source>
</evidence>
<dbReference type="Pfam" id="PF04413">
    <property type="entry name" value="Glycos_transf_N"/>
    <property type="match status" value="1"/>
</dbReference>
<evidence type="ECO:0000256" key="7">
    <source>
        <dbReference type="ARBA" id="ARBA00049183"/>
    </source>
</evidence>
<dbReference type="InterPro" id="IPR018187">
    <property type="entry name" value="Asp/Glu_racemase_AS_1"/>
</dbReference>
<dbReference type="GO" id="GO:0043842">
    <property type="term" value="F:Kdo transferase activity"/>
    <property type="evidence" value="ECO:0007669"/>
    <property type="project" value="UniProtKB-EC"/>
</dbReference>
<evidence type="ECO:0000256" key="6">
    <source>
        <dbReference type="ARBA" id="ARBA00031445"/>
    </source>
</evidence>
<dbReference type="Gene3D" id="3.40.50.11720">
    <property type="entry name" value="3-Deoxy-D-manno-octulosonic-acid transferase, N-terminal domain"/>
    <property type="match status" value="1"/>
</dbReference>
<dbReference type="PROSITE" id="PS00923">
    <property type="entry name" value="ASP_GLU_RACEMASE_1"/>
    <property type="match status" value="1"/>
</dbReference>
<keyword evidence="5 10" id="KW-0808">Transferase</keyword>
<dbReference type="PANTHER" id="PTHR42755:SF1">
    <property type="entry name" value="3-DEOXY-D-MANNO-OCTULOSONIC ACID TRANSFERASE, MITOCHONDRIAL-RELATED"/>
    <property type="match status" value="1"/>
</dbReference>
<protein>
    <recommendedName>
        <fullName evidence="4 10">3-deoxy-D-manno-octulosonic acid transferase</fullName>
        <shortName evidence="10">Kdo transferase</shortName>
        <ecNumber evidence="3 10">2.4.99.12</ecNumber>
    </recommendedName>
    <alternativeName>
        <fullName evidence="6 10">Lipid IV(A) 3-deoxy-D-manno-octulosonic acid transferase</fullName>
    </alternativeName>
</protein>
<dbReference type="RefSeq" id="WP_215503263.1">
    <property type="nucleotide sequence ID" value="NZ_CP076361.1"/>
</dbReference>
<evidence type="ECO:0000256" key="2">
    <source>
        <dbReference type="ARBA" id="ARBA00004713"/>
    </source>
</evidence>
<dbReference type="GO" id="GO:0009244">
    <property type="term" value="P:lipopolysaccharide core region biosynthetic process"/>
    <property type="evidence" value="ECO:0007669"/>
    <property type="project" value="UniProtKB-UniRule"/>
</dbReference>
<evidence type="ECO:0000256" key="4">
    <source>
        <dbReference type="ARBA" id="ARBA00019077"/>
    </source>
</evidence>
<keyword evidence="10" id="KW-1003">Cell membrane</keyword>
<feature type="active site" description="Proton acceptor" evidence="8">
    <location>
        <position position="56"/>
    </location>
</feature>
<dbReference type="InterPro" id="IPR007507">
    <property type="entry name" value="Glycos_transf_N"/>
</dbReference>
<evidence type="ECO:0000256" key="9">
    <source>
        <dbReference type="PIRSR" id="PIRSR639901-2"/>
    </source>
</evidence>
<dbReference type="KEGG" id="gfu:KM031_03945"/>
<keyword evidence="10" id="KW-0448">Lipopolysaccharide biosynthesis</keyword>
<evidence type="ECO:0000256" key="5">
    <source>
        <dbReference type="ARBA" id="ARBA00022679"/>
    </source>
</evidence>
<dbReference type="InterPro" id="IPR039901">
    <property type="entry name" value="Kdotransferase"/>
</dbReference>
<feature type="site" description="Transition state stabilizer" evidence="9">
    <location>
        <position position="204"/>
    </location>
</feature>
<dbReference type="GO" id="GO:0005886">
    <property type="term" value="C:plasma membrane"/>
    <property type="evidence" value="ECO:0007669"/>
    <property type="project" value="UniProtKB-SubCell"/>
</dbReference>
<dbReference type="EMBL" id="CP076361">
    <property type="protein sequence ID" value="QWK91072.1"/>
    <property type="molecule type" value="Genomic_DNA"/>
</dbReference>
<evidence type="ECO:0000256" key="10">
    <source>
        <dbReference type="RuleBase" id="RU365103"/>
    </source>
</evidence>
<evidence type="ECO:0000256" key="3">
    <source>
        <dbReference type="ARBA" id="ARBA00012621"/>
    </source>
</evidence>
<evidence type="ECO:0000313" key="12">
    <source>
        <dbReference type="EMBL" id="QWK91072.1"/>
    </source>
</evidence>
<feature type="domain" description="3-deoxy-D-manno-octulosonic-acid transferase N-terminal" evidence="11">
    <location>
        <begin position="33"/>
        <end position="197"/>
    </location>
</feature>
<dbReference type="InterPro" id="IPR038107">
    <property type="entry name" value="Glycos_transf_N_sf"/>
</dbReference>